<evidence type="ECO:0000313" key="5">
    <source>
        <dbReference type="Proteomes" id="UP000183750"/>
    </source>
</evidence>
<keyword evidence="5" id="KW-1185">Reference proteome</keyword>
<keyword evidence="2" id="KW-1133">Transmembrane helix</keyword>
<feature type="region of interest" description="Disordered" evidence="1">
    <location>
        <begin position="35"/>
        <end position="101"/>
    </location>
</feature>
<name>A0A1H4LGW0_9MICO</name>
<feature type="compositionally biased region" description="Low complexity" evidence="1">
    <location>
        <begin position="68"/>
        <end position="99"/>
    </location>
</feature>
<proteinExistence type="predicted"/>
<reference evidence="5" key="1">
    <citation type="submission" date="2016-10" db="EMBL/GenBank/DDBJ databases">
        <authorList>
            <person name="Varghese N."/>
            <person name="Submissions S."/>
        </authorList>
    </citation>
    <scope>NUCLEOTIDE SEQUENCE [LARGE SCALE GENOMIC DNA]</scope>
    <source>
        <strain evidence="5">DSM 16089</strain>
    </source>
</reference>
<feature type="transmembrane region" description="Helical" evidence="2">
    <location>
        <begin position="165"/>
        <end position="187"/>
    </location>
</feature>
<organism evidence="4 5">
    <name type="scientific">Microbacterium hydrocarbonoxydans</name>
    <dbReference type="NCBI Taxonomy" id="273678"/>
    <lineage>
        <taxon>Bacteria</taxon>
        <taxon>Bacillati</taxon>
        <taxon>Actinomycetota</taxon>
        <taxon>Actinomycetes</taxon>
        <taxon>Micrococcales</taxon>
        <taxon>Microbacteriaceae</taxon>
        <taxon>Microbacterium</taxon>
    </lineage>
</organism>
<evidence type="ECO:0000259" key="3">
    <source>
        <dbReference type="Pfam" id="PF13828"/>
    </source>
</evidence>
<feature type="transmembrane region" description="Helical" evidence="2">
    <location>
        <begin position="207"/>
        <end position="239"/>
    </location>
</feature>
<feature type="domain" description="DUF4190" evidence="3">
    <location>
        <begin position="152"/>
        <end position="218"/>
    </location>
</feature>
<dbReference type="EMBL" id="FNSQ01000005">
    <property type="protein sequence ID" value="SEB69808.1"/>
    <property type="molecule type" value="Genomic_DNA"/>
</dbReference>
<keyword evidence="2" id="KW-0472">Membrane</keyword>
<keyword evidence="2" id="KW-0812">Transmembrane</keyword>
<evidence type="ECO:0000313" key="4">
    <source>
        <dbReference type="EMBL" id="SEB69808.1"/>
    </source>
</evidence>
<dbReference type="Pfam" id="PF13828">
    <property type="entry name" value="DUF4190"/>
    <property type="match status" value="1"/>
</dbReference>
<accession>A0A1H4LGW0</accession>
<evidence type="ECO:0000256" key="2">
    <source>
        <dbReference type="SAM" id="Phobius"/>
    </source>
</evidence>
<protein>
    <recommendedName>
        <fullName evidence="3">DUF4190 domain-containing protein</fullName>
    </recommendedName>
</protein>
<dbReference type="InterPro" id="IPR025241">
    <property type="entry name" value="DUF4190"/>
</dbReference>
<feature type="compositionally biased region" description="Pro residues" evidence="1">
    <location>
        <begin position="49"/>
        <end position="67"/>
    </location>
</feature>
<dbReference type="Proteomes" id="UP000183750">
    <property type="component" value="Unassembled WGS sequence"/>
</dbReference>
<gene>
    <name evidence="4" type="ORF">SAMN04489807_1784</name>
</gene>
<sequence length="241" mass="24150">MGLVDIDPIDDGRSGPVARLTAHAPTATLNATKGITVSDSSIPTSPAAYQPPPAPAAPFAPAPPAPPQQADSLSAQPTQAYPGAAPAYPSAPQPYSGSAVQPYGSAAPQPYGATSPGYAASYPAAPQQGGAYPTYPAYAAPSYAAPRPTSGLATTSLICGIAGVVLFWAVIPLIASIVAVITGHMALRQTKANPALGGRGMAIAGLIMGYVMIGLLAIGIIMTIVSFVFVGAFTLPFIFST</sequence>
<evidence type="ECO:0000256" key="1">
    <source>
        <dbReference type="SAM" id="MobiDB-lite"/>
    </source>
</evidence>
<dbReference type="AlphaFoldDB" id="A0A1H4LGW0"/>